<gene>
    <name evidence="3" type="primary">LOC115888821</name>
</gene>
<name>A0A6J2YMN9_SITOR</name>
<evidence type="ECO:0000313" key="2">
    <source>
        <dbReference type="Proteomes" id="UP000504635"/>
    </source>
</evidence>
<dbReference type="Proteomes" id="UP000504635">
    <property type="component" value="Unplaced"/>
</dbReference>
<evidence type="ECO:0000256" key="1">
    <source>
        <dbReference type="SAM" id="SignalP"/>
    </source>
</evidence>
<dbReference type="AlphaFoldDB" id="A0A6J2YMN9"/>
<accession>A0A6J2YMN9</accession>
<dbReference type="GeneID" id="115888821"/>
<dbReference type="InParanoid" id="A0A6J2YMN9"/>
<proteinExistence type="predicted"/>
<sequence length="120" mass="13508">MFKCVSVMICIFLIGQNVSSTVGENISMLTKFWNATSRLGQKGIDKLSAIQEKVAALNNVLLKTKELGENMLRNLSPNKKEQETTAIQEYYHSSSNNAQTLKKKLFVIYLISFVIVFNIS</sequence>
<keyword evidence="1" id="KW-0732">Signal</keyword>
<keyword evidence="2" id="KW-1185">Reference proteome</keyword>
<dbReference type="RefSeq" id="XP_030764536.1">
    <property type="nucleotide sequence ID" value="XM_030908676.1"/>
</dbReference>
<feature type="chain" id="PRO_5026902066" evidence="1">
    <location>
        <begin position="24"/>
        <end position="120"/>
    </location>
</feature>
<protein>
    <submittedName>
        <fullName evidence="3">Uncharacterized protein LOC115888821</fullName>
    </submittedName>
</protein>
<organism evidence="2 3">
    <name type="scientific">Sitophilus oryzae</name>
    <name type="common">Rice weevil</name>
    <name type="synonym">Curculio oryzae</name>
    <dbReference type="NCBI Taxonomy" id="7048"/>
    <lineage>
        <taxon>Eukaryota</taxon>
        <taxon>Metazoa</taxon>
        <taxon>Ecdysozoa</taxon>
        <taxon>Arthropoda</taxon>
        <taxon>Hexapoda</taxon>
        <taxon>Insecta</taxon>
        <taxon>Pterygota</taxon>
        <taxon>Neoptera</taxon>
        <taxon>Endopterygota</taxon>
        <taxon>Coleoptera</taxon>
        <taxon>Polyphaga</taxon>
        <taxon>Cucujiformia</taxon>
        <taxon>Curculionidae</taxon>
        <taxon>Dryophthorinae</taxon>
        <taxon>Sitophilus</taxon>
    </lineage>
</organism>
<feature type="signal peptide" evidence="1">
    <location>
        <begin position="1"/>
        <end position="23"/>
    </location>
</feature>
<dbReference type="KEGG" id="soy:115888821"/>
<evidence type="ECO:0000313" key="3">
    <source>
        <dbReference type="RefSeq" id="XP_030764536.1"/>
    </source>
</evidence>
<reference evidence="3" key="1">
    <citation type="submission" date="2025-08" db="UniProtKB">
        <authorList>
            <consortium name="RefSeq"/>
        </authorList>
    </citation>
    <scope>IDENTIFICATION</scope>
    <source>
        <tissue evidence="3">Gonads</tissue>
    </source>
</reference>